<sequence>MKKKIQIELEFQNGSIAMKPLCVFIFSSFFFMGFSQSLKDTARCHNMQIADSVLYRKLKAESEDVNYKKLTQRIINDIDVSKIPFDNLIINYHDKVTRNPFDNEPCECCFERLSDSPVYNDKVFWTKKNIEAIARILKKNIIPKNGLINKFIYDLPNLKPTSIYERQPALNQLVVATRKQKKGTYQKINIIGTKRYIDEESFFYFPYKNENLILNSTSTDTGTMENFNTLELLFTNEPGRKITVEFIYNEHYEGSTYKTYEYKNKAWQLINKSPDSN</sequence>
<keyword evidence="1" id="KW-1133">Transmembrane helix</keyword>
<dbReference type="EMBL" id="FQWT01000005">
    <property type="protein sequence ID" value="SHH67216.1"/>
    <property type="molecule type" value="Genomic_DNA"/>
</dbReference>
<dbReference type="STRING" id="421058.SAMN05421866_3416"/>
<dbReference type="OrthoDB" id="1275022at2"/>
<evidence type="ECO:0000313" key="2">
    <source>
        <dbReference type="EMBL" id="SHH67216.1"/>
    </source>
</evidence>
<keyword evidence="1" id="KW-0472">Membrane</keyword>
<name>A0A1M5UWB4_9FLAO</name>
<accession>A0A1M5UWB4</accession>
<protein>
    <submittedName>
        <fullName evidence="2">Uncharacterized protein</fullName>
    </submittedName>
</protein>
<gene>
    <name evidence="2" type="ORF">SAMN05421866_3416</name>
</gene>
<dbReference type="AlphaFoldDB" id="A0A1M5UWB4"/>
<feature type="transmembrane region" description="Helical" evidence="1">
    <location>
        <begin position="21"/>
        <end position="38"/>
    </location>
</feature>
<evidence type="ECO:0000256" key="1">
    <source>
        <dbReference type="SAM" id="Phobius"/>
    </source>
</evidence>
<proteinExistence type="predicted"/>
<dbReference type="Proteomes" id="UP000184047">
    <property type="component" value="Unassembled WGS sequence"/>
</dbReference>
<organism evidence="2 3">
    <name type="scientific">Chryseobacterium oranimense</name>
    <dbReference type="NCBI Taxonomy" id="421058"/>
    <lineage>
        <taxon>Bacteria</taxon>
        <taxon>Pseudomonadati</taxon>
        <taxon>Bacteroidota</taxon>
        <taxon>Flavobacteriia</taxon>
        <taxon>Flavobacteriales</taxon>
        <taxon>Weeksellaceae</taxon>
        <taxon>Chryseobacterium group</taxon>
        <taxon>Chryseobacterium</taxon>
    </lineage>
</organism>
<keyword evidence="3" id="KW-1185">Reference proteome</keyword>
<keyword evidence="1" id="KW-0812">Transmembrane</keyword>
<reference evidence="3" key="1">
    <citation type="submission" date="2016-11" db="EMBL/GenBank/DDBJ databases">
        <authorList>
            <person name="Varghese N."/>
            <person name="Submissions S."/>
        </authorList>
    </citation>
    <scope>NUCLEOTIDE SEQUENCE [LARGE SCALE GENOMIC DNA]</scope>
    <source>
        <strain evidence="3">DSM 19055</strain>
    </source>
</reference>
<evidence type="ECO:0000313" key="3">
    <source>
        <dbReference type="Proteomes" id="UP000184047"/>
    </source>
</evidence>